<accession>A0AAV3XWM6</accession>
<dbReference type="EMBL" id="BLXT01000055">
    <property type="protein sequence ID" value="GFN74168.1"/>
    <property type="molecule type" value="Genomic_DNA"/>
</dbReference>
<dbReference type="AlphaFoldDB" id="A0AAV3XWM6"/>
<gene>
    <name evidence="1" type="ORF">PoB_000067400</name>
</gene>
<evidence type="ECO:0000313" key="1">
    <source>
        <dbReference type="EMBL" id="GFN74168.1"/>
    </source>
</evidence>
<comment type="caution">
    <text evidence="1">The sequence shown here is derived from an EMBL/GenBank/DDBJ whole genome shotgun (WGS) entry which is preliminary data.</text>
</comment>
<proteinExistence type="predicted"/>
<sequence>MALVRIKIYLNRCFGFSKTKQRCEDLGDFFVREQFMYPARGIWLCIMRMIILRYLESVGSEAGLNLLAPRQNLCDQPRISTQAGARPVMDSVRPRVPEKTLQCSTCKGA</sequence>
<evidence type="ECO:0000313" key="2">
    <source>
        <dbReference type="Proteomes" id="UP000735302"/>
    </source>
</evidence>
<organism evidence="1 2">
    <name type="scientific">Plakobranchus ocellatus</name>
    <dbReference type="NCBI Taxonomy" id="259542"/>
    <lineage>
        <taxon>Eukaryota</taxon>
        <taxon>Metazoa</taxon>
        <taxon>Spiralia</taxon>
        <taxon>Lophotrochozoa</taxon>
        <taxon>Mollusca</taxon>
        <taxon>Gastropoda</taxon>
        <taxon>Heterobranchia</taxon>
        <taxon>Euthyneura</taxon>
        <taxon>Panpulmonata</taxon>
        <taxon>Sacoglossa</taxon>
        <taxon>Placobranchoidea</taxon>
        <taxon>Plakobranchidae</taxon>
        <taxon>Plakobranchus</taxon>
    </lineage>
</organism>
<name>A0AAV3XWM6_9GAST</name>
<protein>
    <submittedName>
        <fullName evidence="1">Uncharacterized protein</fullName>
    </submittedName>
</protein>
<keyword evidence="2" id="KW-1185">Reference proteome</keyword>
<dbReference type="Proteomes" id="UP000735302">
    <property type="component" value="Unassembled WGS sequence"/>
</dbReference>
<reference evidence="1 2" key="1">
    <citation type="journal article" date="2021" name="Elife">
        <title>Chloroplast acquisition without the gene transfer in kleptoplastic sea slugs, Plakobranchus ocellatus.</title>
        <authorList>
            <person name="Maeda T."/>
            <person name="Takahashi S."/>
            <person name="Yoshida T."/>
            <person name="Shimamura S."/>
            <person name="Takaki Y."/>
            <person name="Nagai Y."/>
            <person name="Toyoda A."/>
            <person name="Suzuki Y."/>
            <person name="Arimoto A."/>
            <person name="Ishii H."/>
            <person name="Satoh N."/>
            <person name="Nishiyama T."/>
            <person name="Hasebe M."/>
            <person name="Maruyama T."/>
            <person name="Minagawa J."/>
            <person name="Obokata J."/>
            <person name="Shigenobu S."/>
        </authorList>
    </citation>
    <scope>NUCLEOTIDE SEQUENCE [LARGE SCALE GENOMIC DNA]</scope>
</reference>